<proteinExistence type="predicted"/>
<comment type="caution">
    <text evidence="1">The sequence shown here is derived from an EMBL/GenBank/DDBJ whole genome shotgun (WGS) entry which is preliminary data.</text>
</comment>
<accession>A0A9D1ET15</accession>
<gene>
    <name evidence="1" type="ORF">IAB44_07835</name>
</gene>
<protein>
    <submittedName>
        <fullName evidence="1">Uncharacterized protein</fullName>
    </submittedName>
</protein>
<dbReference type="Proteomes" id="UP000823935">
    <property type="component" value="Unassembled WGS sequence"/>
</dbReference>
<dbReference type="EMBL" id="DVIQ01000041">
    <property type="protein sequence ID" value="HIS31440.1"/>
    <property type="molecule type" value="Genomic_DNA"/>
</dbReference>
<evidence type="ECO:0000313" key="2">
    <source>
        <dbReference type="Proteomes" id="UP000823935"/>
    </source>
</evidence>
<reference evidence="1" key="1">
    <citation type="submission" date="2020-10" db="EMBL/GenBank/DDBJ databases">
        <authorList>
            <person name="Gilroy R."/>
        </authorList>
    </citation>
    <scope>NUCLEOTIDE SEQUENCE</scope>
    <source>
        <strain evidence="1">CHK190-19873</strain>
    </source>
</reference>
<sequence length="45" mass="5571">MRRRHGLGEWIGRRIYERRRLNRRLMNLCRGLQEVCRFLNGKDGK</sequence>
<dbReference type="AlphaFoldDB" id="A0A9D1ET15"/>
<evidence type="ECO:0000313" key="1">
    <source>
        <dbReference type="EMBL" id="HIS31440.1"/>
    </source>
</evidence>
<organism evidence="1 2">
    <name type="scientific">Candidatus Limivivens intestinipullorum</name>
    <dbReference type="NCBI Taxonomy" id="2840858"/>
    <lineage>
        <taxon>Bacteria</taxon>
        <taxon>Bacillati</taxon>
        <taxon>Bacillota</taxon>
        <taxon>Clostridia</taxon>
        <taxon>Lachnospirales</taxon>
        <taxon>Lachnospiraceae</taxon>
        <taxon>Lachnospiraceae incertae sedis</taxon>
        <taxon>Candidatus Limivivens</taxon>
    </lineage>
</organism>
<name>A0A9D1ET15_9FIRM</name>
<reference evidence="1" key="2">
    <citation type="journal article" date="2021" name="PeerJ">
        <title>Extensive microbial diversity within the chicken gut microbiome revealed by metagenomics and culture.</title>
        <authorList>
            <person name="Gilroy R."/>
            <person name="Ravi A."/>
            <person name="Getino M."/>
            <person name="Pursley I."/>
            <person name="Horton D.L."/>
            <person name="Alikhan N.F."/>
            <person name="Baker D."/>
            <person name="Gharbi K."/>
            <person name="Hall N."/>
            <person name="Watson M."/>
            <person name="Adriaenssens E.M."/>
            <person name="Foster-Nyarko E."/>
            <person name="Jarju S."/>
            <person name="Secka A."/>
            <person name="Antonio M."/>
            <person name="Oren A."/>
            <person name="Chaudhuri R.R."/>
            <person name="La Ragione R."/>
            <person name="Hildebrand F."/>
            <person name="Pallen M.J."/>
        </authorList>
    </citation>
    <scope>NUCLEOTIDE SEQUENCE</scope>
    <source>
        <strain evidence="1">CHK190-19873</strain>
    </source>
</reference>